<gene>
    <name evidence="3" type="ORF">M975_2152</name>
</gene>
<proteinExistence type="predicted"/>
<evidence type="ECO:0000313" key="3">
    <source>
        <dbReference type="EMBL" id="OAT31515.1"/>
    </source>
</evidence>
<dbReference type="InterPro" id="IPR013766">
    <property type="entry name" value="Thioredoxin_domain"/>
</dbReference>
<dbReference type="Proteomes" id="UP000078410">
    <property type="component" value="Unassembled WGS sequence"/>
</dbReference>
<dbReference type="PROSITE" id="PS51352">
    <property type="entry name" value="THIOREDOXIN_2"/>
    <property type="match status" value="1"/>
</dbReference>
<dbReference type="PATRIC" id="fig|1354251.4.peg.2227"/>
<dbReference type="SUPFAM" id="SSF52833">
    <property type="entry name" value="Thioredoxin-like"/>
    <property type="match status" value="1"/>
</dbReference>
<dbReference type="CDD" id="cd03023">
    <property type="entry name" value="DsbA_Com1_like"/>
    <property type="match status" value="1"/>
</dbReference>
<protein>
    <submittedName>
        <fullName evidence="3">ScsC family secreted protein</fullName>
    </submittedName>
</protein>
<reference evidence="3 4" key="1">
    <citation type="submission" date="2016-04" db="EMBL/GenBank/DDBJ databases">
        <title>ATOL: Assembling a taxonomically balanced genome-scale reconstruction of the evolutionary history of the Enterobacteriaceae.</title>
        <authorList>
            <person name="Plunkett G.III."/>
            <person name="Neeno-Eckwall E.C."/>
            <person name="Glasner J.D."/>
            <person name="Perna N.T."/>
        </authorList>
    </citation>
    <scope>NUCLEOTIDE SEQUENCE [LARGE SCALE GENOMIC DNA]</scope>
    <source>
        <strain evidence="3 4">ATCC 51605</strain>
    </source>
</reference>
<organism evidence="3 4">
    <name type="scientific">Buttiauxella brennerae ATCC 51605</name>
    <dbReference type="NCBI Taxonomy" id="1354251"/>
    <lineage>
        <taxon>Bacteria</taxon>
        <taxon>Pseudomonadati</taxon>
        <taxon>Pseudomonadota</taxon>
        <taxon>Gammaproteobacteria</taxon>
        <taxon>Enterobacterales</taxon>
        <taxon>Enterobacteriaceae</taxon>
        <taxon>Buttiauxella</taxon>
    </lineage>
</organism>
<dbReference type="AlphaFoldDB" id="A0A1B7IP59"/>
<dbReference type="InterPro" id="IPR036249">
    <property type="entry name" value="Thioredoxin-like_sf"/>
</dbReference>
<dbReference type="OrthoDB" id="9780340at2"/>
<sequence>MKMIITLLFLLATGFGANAATQSNEEQLQEMIYQALYHDPASPRIGAASPKLTLISFTDYNCPFCKKFDPMLEKIVQKYPDVAVVIKLLPFRGESSSLAARVALTTWREHPQQFLALHQRLMSKKGNHTAATIDAAQANSGAAPVQPDEMSMETLNLNLQLARVVGVEGTPATLVGDTMLAGAVTWEELDALVKQKREQANER</sequence>
<dbReference type="RefSeq" id="WP_064559226.1">
    <property type="nucleotide sequence ID" value="NZ_LXER01000018.1"/>
</dbReference>
<feature type="signal peptide" evidence="1">
    <location>
        <begin position="1"/>
        <end position="19"/>
    </location>
</feature>
<keyword evidence="4" id="KW-1185">Reference proteome</keyword>
<evidence type="ECO:0000256" key="1">
    <source>
        <dbReference type="SAM" id="SignalP"/>
    </source>
</evidence>
<feature type="chain" id="PRO_5008594216" evidence="1">
    <location>
        <begin position="20"/>
        <end position="203"/>
    </location>
</feature>
<dbReference type="InterPro" id="IPR001853">
    <property type="entry name" value="DSBA-like_thioredoxin_dom"/>
</dbReference>
<accession>A0A1B7IP59</accession>
<evidence type="ECO:0000259" key="2">
    <source>
        <dbReference type="PROSITE" id="PS51352"/>
    </source>
</evidence>
<dbReference type="GO" id="GO:0016491">
    <property type="term" value="F:oxidoreductase activity"/>
    <property type="evidence" value="ECO:0007669"/>
    <property type="project" value="InterPro"/>
</dbReference>
<keyword evidence="1" id="KW-0732">Signal</keyword>
<dbReference type="Gene3D" id="3.40.30.10">
    <property type="entry name" value="Glutaredoxin"/>
    <property type="match status" value="1"/>
</dbReference>
<feature type="domain" description="Thioredoxin" evidence="2">
    <location>
        <begin position="11"/>
        <end position="198"/>
    </location>
</feature>
<comment type="caution">
    <text evidence="3">The sequence shown here is derived from an EMBL/GenBank/DDBJ whole genome shotgun (WGS) entry which is preliminary data.</text>
</comment>
<dbReference type="Pfam" id="PF01323">
    <property type="entry name" value="DSBA"/>
    <property type="match status" value="1"/>
</dbReference>
<evidence type="ECO:0000313" key="4">
    <source>
        <dbReference type="Proteomes" id="UP000078410"/>
    </source>
</evidence>
<name>A0A1B7IP59_9ENTR</name>
<dbReference type="EMBL" id="LXER01000018">
    <property type="protein sequence ID" value="OAT31515.1"/>
    <property type="molecule type" value="Genomic_DNA"/>
</dbReference>